<comment type="caution">
    <text evidence="4">The sequence shown here is derived from an EMBL/GenBank/DDBJ whole genome shotgun (WGS) entry which is preliminary data.</text>
</comment>
<keyword evidence="1" id="KW-0479">Metal-binding</keyword>
<feature type="region of interest" description="Disordered" evidence="2">
    <location>
        <begin position="354"/>
        <end position="384"/>
    </location>
</feature>
<keyword evidence="1" id="KW-0862">Zinc</keyword>
<dbReference type="EMBL" id="BOLY01000007">
    <property type="protein sequence ID" value="GIZ47471.1"/>
    <property type="molecule type" value="Genomic_DNA"/>
</dbReference>
<dbReference type="SMART" id="SM00355">
    <property type="entry name" value="ZnF_C2H2"/>
    <property type="match status" value="3"/>
</dbReference>
<feature type="domain" description="C2H2-type" evidence="3">
    <location>
        <begin position="583"/>
        <end position="610"/>
    </location>
</feature>
<dbReference type="Proteomes" id="UP000825890">
    <property type="component" value="Unassembled WGS sequence"/>
</dbReference>
<evidence type="ECO:0000256" key="1">
    <source>
        <dbReference type="PROSITE-ProRule" id="PRU00042"/>
    </source>
</evidence>
<dbReference type="Pfam" id="PF00096">
    <property type="entry name" value="zf-C2H2"/>
    <property type="match status" value="1"/>
</dbReference>
<evidence type="ECO:0000256" key="2">
    <source>
        <dbReference type="SAM" id="MobiDB-lite"/>
    </source>
</evidence>
<name>A0A9P3CRK2_9PEZI</name>
<protein>
    <recommendedName>
        <fullName evidence="3">C2H2-type domain-containing protein</fullName>
    </recommendedName>
</protein>
<dbReference type="Gene3D" id="3.30.160.60">
    <property type="entry name" value="Classic Zinc Finger"/>
    <property type="match status" value="1"/>
</dbReference>
<dbReference type="PANTHER" id="PTHR35391:SF7">
    <property type="entry name" value="C2H2-TYPE DOMAIN-CONTAINING PROTEIN"/>
    <property type="match status" value="1"/>
</dbReference>
<proteinExistence type="predicted"/>
<accession>A0A9P3CRK2</accession>
<keyword evidence="5" id="KW-1185">Reference proteome</keyword>
<dbReference type="Pfam" id="PF26082">
    <property type="entry name" value="zf-C2H2_AcuF"/>
    <property type="match status" value="1"/>
</dbReference>
<feature type="region of interest" description="Disordered" evidence="2">
    <location>
        <begin position="410"/>
        <end position="442"/>
    </location>
</feature>
<sequence length="673" mass="75030">MAVNISTLVGECLAAFTQAESGSLVHESSQNVALANEFARFKIWVGNLSAHRPTGGRSLEYRLRDSKNLRARVISLLTDLFNELQELLLPTEDRMVISDDDDGIETDFEFDEDSPESQDTISDIKGIIDLLYRFALTLRNPAGHTRIRDAISSSALRFKPWDVDYVQTKHPTASKEVIERLARAMATRRQYIRYREDHYDRKAANLDATDEATTIATSLPDSSQVGGGSTHELDFSDLESEYTATSYAPTESAATHLRPPPLPDAGISGEPFQCDICCDIVSVESEHAWRQHVFEDVPPYKLNVSTRKWFKHVGHHLEELACHVLPSKVYEEDAEEESASDNAQKPLTRDELQLPSHIGQVASNSNYRSSSSDPENDDPSANPYVQAIIEDRYGRRRVYLTEEEFDALTLSGEQEERREGHEIRHQDQPSQQGHIGRQQKDMSAGIAQGPPTAIKSKQANRMSKGGGLFIESNGSVLYLEEDIQDISLEATDDGTRVIIGSGTGRETSYNKSKLRKRQDTEAMRSGTMVSANQPASKLDTNLEEQPATEAGISSFAPGSKADELAERQMTAHATPKSSEAGEIACSVCGAAFPTQGKLTNHLRAHAPQQHRLHICPTCDRRFQYRKDLALHMPCQSNRERICCKVLGCMYSTIGFSRQRELDRHMLTQHGPLD</sequence>
<dbReference type="SUPFAM" id="SSF57667">
    <property type="entry name" value="beta-beta-alpha zinc fingers"/>
    <property type="match status" value="1"/>
</dbReference>
<dbReference type="GeneID" id="68296136"/>
<dbReference type="InterPro" id="IPR058925">
    <property type="entry name" value="zf-C2H2_AcuF"/>
</dbReference>
<dbReference type="PROSITE" id="PS50157">
    <property type="entry name" value="ZINC_FINGER_C2H2_2"/>
    <property type="match status" value="1"/>
</dbReference>
<gene>
    <name evidence="4" type="ORF">CKM354_001056100</name>
</gene>
<dbReference type="AlphaFoldDB" id="A0A9P3CRK2"/>
<dbReference type="GO" id="GO:0008270">
    <property type="term" value="F:zinc ion binding"/>
    <property type="evidence" value="ECO:0007669"/>
    <property type="project" value="UniProtKB-KW"/>
</dbReference>
<dbReference type="InterPro" id="IPR013087">
    <property type="entry name" value="Znf_C2H2_type"/>
</dbReference>
<feature type="compositionally biased region" description="Basic and acidic residues" evidence="2">
    <location>
        <begin position="414"/>
        <end position="427"/>
    </location>
</feature>
<feature type="compositionally biased region" description="Low complexity" evidence="2">
    <location>
        <begin position="363"/>
        <end position="383"/>
    </location>
</feature>
<dbReference type="PROSITE" id="PS00028">
    <property type="entry name" value="ZINC_FINGER_C2H2_1"/>
    <property type="match status" value="1"/>
</dbReference>
<reference evidence="4 5" key="1">
    <citation type="submission" date="2021-01" db="EMBL/GenBank/DDBJ databases">
        <title>Cercospora kikuchii MAFF 305040 whole genome shotgun sequence.</title>
        <authorList>
            <person name="Kashiwa T."/>
            <person name="Suzuki T."/>
        </authorList>
    </citation>
    <scope>NUCLEOTIDE SEQUENCE [LARGE SCALE GENOMIC DNA]</scope>
    <source>
        <strain evidence="4 5">MAFF 305040</strain>
    </source>
</reference>
<feature type="compositionally biased region" description="Polar residues" evidence="2">
    <location>
        <begin position="527"/>
        <end position="538"/>
    </location>
</feature>
<dbReference type="PANTHER" id="PTHR35391">
    <property type="entry name" value="C2H2-TYPE DOMAIN-CONTAINING PROTEIN-RELATED"/>
    <property type="match status" value="1"/>
</dbReference>
<evidence type="ECO:0000313" key="4">
    <source>
        <dbReference type="EMBL" id="GIZ47471.1"/>
    </source>
</evidence>
<dbReference type="OrthoDB" id="6133115at2759"/>
<dbReference type="RefSeq" id="XP_044661958.1">
    <property type="nucleotide sequence ID" value="XM_044806023.1"/>
</dbReference>
<keyword evidence="1" id="KW-0863">Zinc-finger</keyword>
<evidence type="ECO:0000259" key="3">
    <source>
        <dbReference type="PROSITE" id="PS50157"/>
    </source>
</evidence>
<evidence type="ECO:0000313" key="5">
    <source>
        <dbReference type="Proteomes" id="UP000825890"/>
    </source>
</evidence>
<dbReference type="InterPro" id="IPR036236">
    <property type="entry name" value="Znf_C2H2_sf"/>
</dbReference>
<feature type="region of interest" description="Disordered" evidence="2">
    <location>
        <begin position="499"/>
        <end position="538"/>
    </location>
</feature>
<organism evidence="4 5">
    <name type="scientific">Cercospora kikuchii</name>
    <dbReference type="NCBI Taxonomy" id="84275"/>
    <lineage>
        <taxon>Eukaryota</taxon>
        <taxon>Fungi</taxon>
        <taxon>Dikarya</taxon>
        <taxon>Ascomycota</taxon>
        <taxon>Pezizomycotina</taxon>
        <taxon>Dothideomycetes</taxon>
        <taxon>Dothideomycetidae</taxon>
        <taxon>Mycosphaerellales</taxon>
        <taxon>Mycosphaerellaceae</taxon>
        <taxon>Cercospora</taxon>
    </lineage>
</organism>